<dbReference type="GO" id="GO:0003677">
    <property type="term" value="F:DNA binding"/>
    <property type="evidence" value="ECO:0007669"/>
    <property type="project" value="InterPro"/>
</dbReference>
<reference evidence="2" key="1">
    <citation type="journal article" date="2014" name="Sci. Data">
        <title>Genomes of diverse isolates of the marine cyanobacterium Prochlorococcus.</title>
        <authorList>
            <person name="Biller S."/>
            <person name="Berube P."/>
            <person name="Thompson J."/>
            <person name="Kelly L."/>
            <person name="Roggensack S."/>
            <person name="Awad L."/>
            <person name="Roache-Johnson K."/>
            <person name="Ding H."/>
            <person name="Giovannoni S.J."/>
            <person name="Moore L.R."/>
            <person name="Chisholm S.W."/>
        </authorList>
    </citation>
    <scope>NUCLEOTIDE SEQUENCE [LARGE SCALE GENOMIC DNA]</scope>
</reference>
<gene>
    <name evidence="1" type="ORF">EU93_1792</name>
</gene>
<dbReference type="InterPro" id="IPR036995">
    <property type="entry name" value="MPG_sf"/>
</dbReference>
<organism evidence="1 2">
    <name type="scientific">Prochlorococcus marinus str. MIT 9116</name>
    <dbReference type="NCBI Taxonomy" id="167544"/>
    <lineage>
        <taxon>Bacteria</taxon>
        <taxon>Bacillati</taxon>
        <taxon>Cyanobacteriota</taxon>
        <taxon>Cyanophyceae</taxon>
        <taxon>Synechococcales</taxon>
        <taxon>Prochlorococcaceae</taxon>
        <taxon>Prochlorococcus</taxon>
    </lineage>
</organism>
<comment type="caution">
    <text evidence="1">The sequence shown here is derived from an EMBL/GenBank/DDBJ whole genome shotgun (WGS) entry which is preliminary data.</text>
</comment>
<dbReference type="Proteomes" id="UP000030491">
    <property type="component" value="Unassembled WGS sequence"/>
</dbReference>
<dbReference type="AlphaFoldDB" id="A0A0A1ZNW4"/>
<dbReference type="GO" id="GO:0003905">
    <property type="term" value="F:alkylbase DNA N-glycosylase activity"/>
    <property type="evidence" value="ECO:0007669"/>
    <property type="project" value="UniProtKB-EC"/>
</dbReference>
<dbReference type="Gene3D" id="3.10.300.10">
    <property type="entry name" value="Methylpurine-DNA glycosylase (MPG)"/>
    <property type="match status" value="1"/>
</dbReference>
<sequence>MQATRIGISKAKNIKWRWYLKNSRSVSKRVKGDRTPKFK</sequence>
<dbReference type="InterPro" id="IPR011034">
    <property type="entry name" value="Formyl_transferase-like_C_sf"/>
</dbReference>
<evidence type="ECO:0000313" key="1">
    <source>
        <dbReference type="EMBL" id="KGF89929.1"/>
    </source>
</evidence>
<dbReference type="SUPFAM" id="SSF50486">
    <property type="entry name" value="FMT C-terminal domain-like"/>
    <property type="match status" value="1"/>
</dbReference>
<dbReference type="GO" id="GO:0006284">
    <property type="term" value="P:base-excision repair"/>
    <property type="evidence" value="ECO:0007669"/>
    <property type="project" value="InterPro"/>
</dbReference>
<keyword evidence="1" id="KW-0326">Glycosidase</keyword>
<proteinExistence type="predicted"/>
<protein>
    <submittedName>
        <fullName evidence="1">DNA-3-methyladenine glycosylase II</fullName>
        <ecNumber evidence="1">3.2.2.21</ecNumber>
    </submittedName>
</protein>
<keyword evidence="1" id="KW-0378">Hydrolase</keyword>
<accession>A0A0A1ZNW4</accession>
<dbReference type="EC" id="3.2.2.21" evidence="1"/>
<dbReference type="EMBL" id="JNAJ01000018">
    <property type="protein sequence ID" value="KGF89929.1"/>
    <property type="molecule type" value="Genomic_DNA"/>
</dbReference>
<evidence type="ECO:0000313" key="2">
    <source>
        <dbReference type="Proteomes" id="UP000030491"/>
    </source>
</evidence>
<name>A0A0A1ZNW4_PROMR</name>